<dbReference type="InterPro" id="IPR003165">
    <property type="entry name" value="Piwi"/>
</dbReference>
<accession>A0A8T0RUB0</accession>
<keyword evidence="5" id="KW-1185">Reference proteome</keyword>
<dbReference type="InterPro" id="IPR014811">
    <property type="entry name" value="ArgoL1"/>
</dbReference>
<dbReference type="PANTHER" id="PTHR22891">
    <property type="entry name" value="EUKARYOTIC TRANSLATION INITIATION FACTOR 2C"/>
    <property type="match status" value="1"/>
</dbReference>
<dbReference type="PROSITE" id="PS50821">
    <property type="entry name" value="PAZ"/>
    <property type="match status" value="1"/>
</dbReference>
<gene>
    <name evidence="4" type="ORF">PVAP13_5NG168081</name>
</gene>
<sequence>MESSSEKGVLIKSPIPWRLPIHRPGYGTKGGPLKLRTNHFKVSTDSRDLTFYHYHVNLKYEDDQPIAQKGVGRKSLFTIGALQNIKDVFTVVVEDASSTKTPGGDGSPQGSDMKRMKRLMRVKTFKVELSLAGKVPLIMITNVIRGQESDDYQEGLRVLDIILRQHSARQGCLLVRQSFFHSPSKIINLSGGVVPCPRFHSSFRLTQGGLLLNMDVSTIMILEPGPVTNFIMSSQYINDKDTRRIDWGKAKRTLKNLRIKTTHMNSEFKIVGLSEKSCFEQKFPLKQRDDGSSDTVEVTVYDYYLKRWGIKLKDSVSFPCLNVGKPKRPTYIPIELCNLVSLQRYTKALTVPQRSSLVQNSRRNPSEMKSDLSAALKRSNYNSDSTLQKCGISIAPELTQVDGRVLHAPKLKAGNGRDIFVSHGKWNFNNNRLIGATKVNQWAVVDFSSHCKIPDLVQRLIQCGKAKGMQIDPVDAAPAPNRVDNIFDQLKRRFPNQPPAFLLCVLPERKNCDIYGPWKLACLVKYGIVTQCLSPKKIDDQYLTNVLLKINAKLGGLNSLLEMEEKRAIPLVSRVETMILGMDVSHGSPQRDLPSVAAVVSSLEWPCISKYRASVCTQSPRLEMIDSLFKREGNNDHGLIRELIEDFANSCGKLPQQIIIFRDGVSEGQFTQVLNIELAKIIEACKFLRDNWYPKFMVTVRDRNWRQEGGEWEPIKIT</sequence>
<dbReference type="SUPFAM" id="SSF101690">
    <property type="entry name" value="PAZ domain"/>
    <property type="match status" value="1"/>
</dbReference>
<dbReference type="Pfam" id="PF16488">
    <property type="entry name" value="ArgoL2"/>
    <property type="match status" value="1"/>
</dbReference>
<dbReference type="CDD" id="cd02846">
    <property type="entry name" value="PAZ_argonaute_like"/>
    <property type="match status" value="1"/>
</dbReference>
<dbReference type="Pfam" id="PF02171">
    <property type="entry name" value="Piwi"/>
    <property type="match status" value="1"/>
</dbReference>
<evidence type="ECO:0000256" key="1">
    <source>
        <dbReference type="ARBA" id="ARBA00008201"/>
    </source>
</evidence>
<evidence type="ECO:0000313" key="5">
    <source>
        <dbReference type="Proteomes" id="UP000823388"/>
    </source>
</evidence>
<dbReference type="InterPro" id="IPR003100">
    <property type="entry name" value="PAZ_dom"/>
</dbReference>
<proteinExistence type="inferred from homology"/>
<dbReference type="GO" id="GO:0003723">
    <property type="term" value="F:RNA binding"/>
    <property type="evidence" value="ECO:0007669"/>
    <property type="project" value="InterPro"/>
</dbReference>
<dbReference type="SMART" id="SM00950">
    <property type="entry name" value="Piwi"/>
    <property type="match status" value="1"/>
</dbReference>
<reference evidence="4" key="1">
    <citation type="submission" date="2020-05" db="EMBL/GenBank/DDBJ databases">
        <title>WGS assembly of Panicum virgatum.</title>
        <authorList>
            <person name="Lovell J.T."/>
            <person name="Jenkins J."/>
            <person name="Shu S."/>
            <person name="Juenger T.E."/>
            <person name="Schmutz J."/>
        </authorList>
    </citation>
    <scope>NUCLEOTIDE SEQUENCE</scope>
    <source>
        <strain evidence="4">AP13</strain>
    </source>
</reference>
<dbReference type="PROSITE" id="PS50822">
    <property type="entry name" value="PIWI"/>
    <property type="match status" value="1"/>
</dbReference>
<organism evidence="4 5">
    <name type="scientific">Panicum virgatum</name>
    <name type="common">Blackwell switchgrass</name>
    <dbReference type="NCBI Taxonomy" id="38727"/>
    <lineage>
        <taxon>Eukaryota</taxon>
        <taxon>Viridiplantae</taxon>
        <taxon>Streptophyta</taxon>
        <taxon>Embryophyta</taxon>
        <taxon>Tracheophyta</taxon>
        <taxon>Spermatophyta</taxon>
        <taxon>Magnoliopsida</taxon>
        <taxon>Liliopsida</taxon>
        <taxon>Poales</taxon>
        <taxon>Poaceae</taxon>
        <taxon>PACMAD clade</taxon>
        <taxon>Panicoideae</taxon>
        <taxon>Panicodae</taxon>
        <taxon>Paniceae</taxon>
        <taxon>Panicinae</taxon>
        <taxon>Panicum</taxon>
        <taxon>Panicum sect. Hiantes</taxon>
    </lineage>
</organism>
<comment type="similarity">
    <text evidence="1">Belongs to the argonaute family. Ago subfamily.</text>
</comment>
<dbReference type="Proteomes" id="UP000823388">
    <property type="component" value="Chromosome 5N"/>
</dbReference>
<dbReference type="SUPFAM" id="SSF53098">
    <property type="entry name" value="Ribonuclease H-like"/>
    <property type="match status" value="1"/>
</dbReference>
<dbReference type="InterPro" id="IPR036085">
    <property type="entry name" value="PAZ_dom_sf"/>
</dbReference>
<evidence type="ECO:0000313" key="4">
    <source>
        <dbReference type="EMBL" id="KAG2588143.1"/>
    </source>
</evidence>
<dbReference type="Gene3D" id="3.40.50.2300">
    <property type="match status" value="1"/>
</dbReference>
<comment type="caution">
    <text evidence="4">The sequence shown here is derived from an EMBL/GenBank/DDBJ whole genome shotgun (WGS) entry which is preliminary data.</text>
</comment>
<dbReference type="InterPro" id="IPR032474">
    <property type="entry name" value="Argonaute_N"/>
</dbReference>
<feature type="domain" description="Piwi" evidence="3">
    <location>
        <begin position="501"/>
        <end position="700"/>
    </location>
</feature>
<dbReference type="Pfam" id="PF16486">
    <property type="entry name" value="ArgoN"/>
    <property type="match status" value="1"/>
</dbReference>
<dbReference type="Pfam" id="PF08699">
    <property type="entry name" value="ArgoL1"/>
    <property type="match status" value="1"/>
</dbReference>
<dbReference type="SMART" id="SM00949">
    <property type="entry name" value="PAZ"/>
    <property type="match status" value="1"/>
</dbReference>
<dbReference type="InterPro" id="IPR032472">
    <property type="entry name" value="ArgoL2"/>
</dbReference>
<protein>
    <submittedName>
        <fullName evidence="4">Uncharacterized protein</fullName>
    </submittedName>
</protein>
<dbReference type="Gene3D" id="2.170.260.10">
    <property type="entry name" value="paz domain"/>
    <property type="match status" value="1"/>
</dbReference>
<dbReference type="InterPro" id="IPR036397">
    <property type="entry name" value="RNaseH_sf"/>
</dbReference>
<feature type="domain" description="PAZ" evidence="2">
    <location>
        <begin position="226"/>
        <end position="341"/>
    </location>
</feature>
<evidence type="ECO:0000259" key="3">
    <source>
        <dbReference type="PROSITE" id="PS50822"/>
    </source>
</evidence>
<dbReference type="InterPro" id="IPR012337">
    <property type="entry name" value="RNaseH-like_sf"/>
</dbReference>
<dbReference type="EMBL" id="CM029046">
    <property type="protein sequence ID" value="KAG2588143.1"/>
    <property type="molecule type" value="Genomic_DNA"/>
</dbReference>
<dbReference type="Gene3D" id="3.30.420.10">
    <property type="entry name" value="Ribonuclease H-like superfamily/Ribonuclease H"/>
    <property type="match status" value="1"/>
</dbReference>
<name>A0A8T0RUB0_PANVG</name>
<dbReference type="SMART" id="SM01163">
    <property type="entry name" value="DUF1785"/>
    <property type="match status" value="1"/>
</dbReference>
<dbReference type="AlphaFoldDB" id="A0A8T0RUB0"/>
<dbReference type="Pfam" id="PF02170">
    <property type="entry name" value="PAZ"/>
    <property type="match status" value="1"/>
</dbReference>
<evidence type="ECO:0000259" key="2">
    <source>
        <dbReference type="PROSITE" id="PS50821"/>
    </source>
</evidence>